<dbReference type="PANTHER" id="PTHR46068:SF1">
    <property type="entry name" value="TRANSPOSASE IS30-LIKE HTH DOMAIN-CONTAINING PROTEIN"/>
    <property type="match status" value="1"/>
</dbReference>
<dbReference type="OrthoDB" id="9981685at2759"/>
<evidence type="ECO:0000313" key="2">
    <source>
        <dbReference type="EMBL" id="CAF1371874.1"/>
    </source>
</evidence>
<gene>
    <name evidence="2" type="ORF">GPM918_LOCUS31896</name>
    <name evidence="1" type="ORF">OVA965_LOCUS28146</name>
    <name evidence="4" type="ORF">SRO942_LOCUS32551</name>
    <name evidence="3" type="ORF">TMI583_LOCUS28895</name>
</gene>
<dbReference type="InterPro" id="IPR036397">
    <property type="entry name" value="RNaseH_sf"/>
</dbReference>
<dbReference type="Proteomes" id="UP000677228">
    <property type="component" value="Unassembled WGS sequence"/>
</dbReference>
<dbReference type="EMBL" id="CAJNOK010019008">
    <property type="protein sequence ID" value="CAF1292173.1"/>
    <property type="molecule type" value="Genomic_DNA"/>
</dbReference>
<dbReference type="EMBL" id="CAJOBC010076077">
    <property type="protein sequence ID" value="CAF4259021.1"/>
    <property type="molecule type" value="Genomic_DNA"/>
</dbReference>
<organism evidence="2 5">
    <name type="scientific">Didymodactylos carnosus</name>
    <dbReference type="NCBI Taxonomy" id="1234261"/>
    <lineage>
        <taxon>Eukaryota</taxon>
        <taxon>Metazoa</taxon>
        <taxon>Spiralia</taxon>
        <taxon>Gnathifera</taxon>
        <taxon>Rotifera</taxon>
        <taxon>Eurotatoria</taxon>
        <taxon>Bdelloidea</taxon>
        <taxon>Philodinida</taxon>
        <taxon>Philodinidae</taxon>
        <taxon>Didymodactylos</taxon>
    </lineage>
</organism>
<sequence length="185" mass="21708">MIKETGSINLSSPTGRPRVIRSKTMIQKVKNWLKRKKRVSSRKLASDLDISERSIRRILKNDLGLRPYKKRIESLLTNMHKAKRITFANKIRHNFQKEQTMKILFSKEKMFDLNGMYNAENDRIWAINRAATDAKSGIKQQQQFPQKVMVWLDVCFKSVSPMVIFEEGTLDHERYIKEILPVAKT</sequence>
<dbReference type="Gene3D" id="3.30.420.10">
    <property type="entry name" value="Ribonuclease H-like superfamily/Ribonuclease H"/>
    <property type="match status" value="1"/>
</dbReference>
<evidence type="ECO:0000313" key="3">
    <source>
        <dbReference type="EMBL" id="CAF4096962.1"/>
    </source>
</evidence>
<dbReference type="EMBL" id="CAJOBA010040578">
    <property type="protein sequence ID" value="CAF4096962.1"/>
    <property type="molecule type" value="Genomic_DNA"/>
</dbReference>
<evidence type="ECO:0000313" key="4">
    <source>
        <dbReference type="EMBL" id="CAF4259021.1"/>
    </source>
</evidence>
<dbReference type="Proteomes" id="UP000681722">
    <property type="component" value="Unassembled WGS sequence"/>
</dbReference>
<protein>
    <recommendedName>
        <fullName evidence="6">Transposase</fullName>
    </recommendedName>
</protein>
<evidence type="ECO:0000313" key="5">
    <source>
        <dbReference type="Proteomes" id="UP000663829"/>
    </source>
</evidence>
<evidence type="ECO:0000313" key="1">
    <source>
        <dbReference type="EMBL" id="CAF1292173.1"/>
    </source>
</evidence>
<proteinExistence type="predicted"/>
<dbReference type="AlphaFoldDB" id="A0A815J0W5"/>
<dbReference type="Proteomes" id="UP000663829">
    <property type="component" value="Unassembled WGS sequence"/>
</dbReference>
<reference evidence="2" key="1">
    <citation type="submission" date="2021-02" db="EMBL/GenBank/DDBJ databases">
        <authorList>
            <person name="Nowell W R."/>
        </authorList>
    </citation>
    <scope>NUCLEOTIDE SEQUENCE</scope>
</reference>
<keyword evidence="5" id="KW-1185">Reference proteome</keyword>
<name>A0A815J0W5_9BILA</name>
<accession>A0A815J0W5</accession>
<comment type="caution">
    <text evidence="2">The sequence shown here is derived from an EMBL/GenBank/DDBJ whole genome shotgun (WGS) entry which is preliminary data.</text>
</comment>
<dbReference type="Proteomes" id="UP000682733">
    <property type="component" value="Unassembled WGS sequence"/>
</dbReference>
<evidence type="ECO:0008006" key="6">
    <source>
        <dbReference type="Google" id="ProtNLM"/>
    </source>
</evidence>
<dbReference type="EMBL" id="CAJNOQ010015961">
    <property type="protein sequence ID" value="CAF1371874.1"/>
    <property type="molecule type" value="Genomic_DNA"/>
</dbReference>
<dbReference type="GO" id="GO:0003676">
    <property type="term" value="F:nucleic acid binding"/>
    <property type="evidence" value="ECO:0007669"/>
    <property type="project" value="InterPro"/>
</dbReference>
<dbReference type="PANTHER" id="PTHR46068">
    <property type="entry name" value="PROTEIN CBG27172"/>
    <property type="match status" value="1"/>
</dbReference>